<dbReference type="InterPro" id="IPR009057">
    <property type="entry name" value="Homeodomain-like_sf"/>
</dbReference>
<feature type="compositionally biased region" description="Polar residues" evidence="4">
    <location>
        <begin position="111"/>
        <end position="120"/>
    </location>
</feature>
<dbReference type="STRING" id="1404245.CGLY_05400"/>
<dbReference type="AlphaFoldDB" id="X5DK94"/>
<dbReference type="PRINTS" id="PR00032">
    <property type="entry name" value="HTHARAC"/>
</dbReference>
<keyword evidence="7" id="KW-1185">Reference proteome</keyword>
<evidence type="ECO:0000256" key="4">
    <source>
        <dbReference type="SAM" id="MobiDB-lite"/>
    </source>
</evidence>
<dbReference type="RefSeq" id="WP_052539719.1">
    <property type="nucleotide sequence ID" value="NZ_CP006842.1"/>
</dbReference>
<accession>X5DK94</accession>
<evidence type="ECO:0000313" key="6">
    <source>
        <dbReference type="EMBL" id="AHW63528.1"/>
    </source>
</evidence>
<dbReference type="SUPFAM" id="SSF46689">
    <property type="entry name" value="Homeodomain-like"/>
    <property type="match status" value="1"/>
</dbReference>
<dbReference type="PROSITE" id="PS01124">
    <property type="entry name" value="HTH_ARAC_FAMILY_2"/>
    <property type="match status" value="1"/>
</dbReference>
<dbReference type="EMBL" id="CP006842">
    <property type="protein sequence ID" value="AHW63528.1"/>
    <property type="molecule type" value="Genomic_DNA"/>
</dbReference>
<organism evidence="6 7">
    <name type="scientific">Corynebacterium glyciniphilum AJ 3170</name>
    <dbReference type="NCBI Taxonomy" id="1404245"/>
    <lineage>
        <taxon>Bacteria</taxon>
        <taxon>Bacillati</taxon>
        <taxon>Actinomycetota</taxon>
        <taxon>Actinomycetes</taxon>
        <taxon>Mycobacteriales</taxon>
        <taxon>Corynebacteriaceae</taxon>
        <taxon>Corynebacterium</taxon>
    </lineage>
</organism>
<dbReference type="Pfam" id="PF12833">
    <property type="entry name" value="HTH_18"/>
    <property type="match status" value="1"/>
</dbReference>
<dbReference type="eggNOG" id="COG2207">
    <property type="taxonomic scope" value="Bacteria"/>
</dbReference>
<dbReference type="Gene3D" id="1.10.10.60">
    <property type="entry name" value="Homeodomain-like"/>
    <property type="match status" value="1"/>
</dbReference>
<dbReference type="PANTHER" id="PTHR47893">
    <property type="entry name" value="REGULATORY PROTEIN PCHR"/>
    <property type="match status" value="1"/>
</dbReference>
<dbReference type="GO" id="GO:0003700">
    <property type="term" value="F:DNA-binding transcription factor activity"/>
    <property type="evidence" value="ECO:0007669"/>
    <property type="project" value="InterPro"/>
</dbReference>
<dbReference type="PANTHER" id="PTHR47893:SF1">
    <property type="entry name" value="REGULATORY PROTEIN PCHR"/>
    <property type="match status" value="1"/>
</dbReference>
<keyword evidence="2" id="KW-0238">DNA-binding</keyword>
<feature type="domain" description="HTH araC/xylS-type" evidence="5">
    <location>
        <begin position="246"/>
        <end position="348"/>
    </location>
</feature>
<proteinExistence type="predicted"/>
<dbReference type="SMART" id="SM00342">
    <property type="entry name" value="HTH_ARAC"/>
    <property type="match status" value="1"/>
</dbReference>
<feature type="region of interest" description="Disordered" evidence="4">
    <location>
        <begin position="106"/>
        <end position="127"/>
    </location>
</feature>
<reference evidence="6 7" key="1">
    <citation type="journal article" date="2015" name="Int. J. Syst. Evol. Microbiol.">
        <title>Revisiting Corynebacterium glyciniphilum (ex Kubota et al., 1972) sp. nov., nom. rev., isolated from putrefied banana.</title>
        <authorList>
            <person name="Al-Dilaimi A."/>
            <person name="Bednarz H."/>
            <person name="Lomker A."/>
            <person name="Niehaus K."/>
            <person name="Kalinowski J."/>
            <person name="Ruckert C."/>
        </authorList>
    </citation>
    <scope>NUCLEOTIDE SEQUENCE [LARGE SCALE GENOMIC DNA]</scope>
    <source>
        <strain evidence="6">AJ 3170</strain>
    </source>
</reference>
<dbReference type="Proteomes" id="UP000023703">
    <property type="component" value="Chromosome"/>
</dbReference>
<dbReference type="GO" id="GO:0043565">
    <property type="term" value="F:sequence-specific DNA binding"/>
    <property type="evidence" value="ECO:0007669"/>
    <property type="project" value="InterPro"/>
</dbReference>
<gene>
    <name evidence="6" type="ORF">CGLY_05400</name>
</gene>
<sequence length="361" mass="40222">MAEMFVVGGEAASPEQGQQYAAYFATIARGPSDPAGTATSPVARRYPLRSDVGDGAIDVVETPAHLRIVRYDTCFRAPHHLGYSFGADRFELEICFGGRMDIEERSAGSGEVTSGRTSLSPPRETRGVVSFPAGERYRAVSISGRLRDLAPCLGSLSPDRYRDMLDHDSQHADRRYLGIAPRQKELLDGGRDIYRGLKDVCDASRAPGLRENFRLEADVMSVLGLLLSESGGMHAEPSPRMAEFEETKIRAIPELLWKSRHDLPTVPQLAQQLRMSPKRLRSLYCDEFGTTVIEGHRRRCVDEAADLLARTDWTVEHIAHECGYASASNFVYAFRRQRGCTPGAYRRHSLHTVRDAAPHRY</sequence>
<dbReference type="KEGG" id="cgy:CGLY_05400"/>
<dbReference type="HOGENOM" id="CLU_766656_0_0_11"/>
<evidence type="ECO:0000313" key="7">
    <source>
        <dbReference type="Proteomes" id="UP000023703"/>
    </source>
</evidence>
<evidence type="ECO:0000259" key="5">
    <source>
        <dbReference type="PROSITE" id="PS01124"/>
    </source>
</evidence>
<evidence type="ECO:0000256" key="1">
    <source>
        <dbReference type="ARBA" id="ARBA00023015"/>
    </source>
</evidence>
<name>X5DK94_9CORY</name>
<keyword evidence="1" id="KW-0805">Transcription regulation</keyword>
<evidence type="ECO:0000256" key="3">
    <source>
        <dbReference type="ARBA" id="ARBA00023163"/>
    </source>
</evidence>
<protein>
    <submittedName>
        <fullName evidence="6">Transcriptional regulator, AraC-family</fullName>
    </submittedName>
</protein>
<dbReference type="InterPro" id="IPR018060">
    <property type="entry name" value="HTH_AraC"/>
</dbReference>
<keyword evidence="3" id="KW-0804">Transcription</keyword>
<dbReference type="InterPro" id="IPR053142">
    <property type="entry name" value="PchR_regulatory_protein"/>
</dbReference>
<evidence type="ECO:0000256" key="2">
    <source>
        <dbReference type="ARBA" id="ARBA00023125"/>
    </source>
</evidence>
<dbReference type="OrthoDB" id="2060755at2"/>
<dbReference type="InterPro" id="IPR020449">
    <property type="entry name" value="Tscrpt_reg_AraC-type_HTH"/>
</dbReference>